<feature type="region of interest" description="Disordered" evidence="1">
    <location>
        <begin position="1"/>
        <end position="30"/>
    </location>
</feature>
<accession>A0A0A8YY02</accession>
<reference evidence="2" key="1">
    <citation type="submission" date="2014-09" db="EMBL/GenBank/DDBJ databases">
        <authorList>
            <person name="Magalhaes I.L.F."/>
            <person name="Oliveira U."/>
            <person name="Santos F.R."/>
            <person name="Vidigal T.H.D.A."/>
            <person name="Brescovit A.D."/>
            <person name="Santos A.J."/>
        </authorList>
    </citation>
    <scope>NUCLEOTIDE SEQUENCE</scope>
    <source>
        <tissue evidence="2">Shoot tissue taken approximately 20 cm above the soil surface</tissue>
    </source>
</reference>
<dbReference type="EMBL" id="GBRH01265881">
    <property type="protein sequence ID" value="JAD32014.1"/>
    <property type="molecule type" value="Transcribed_RNA"/>
</dbReference>
<name>A0A0A8YY02_ARUDO</name>
<sequence>MWNQSGLKQDVAGAGCSQQTHVESCGISVE</sequence>
<organism evidence="2">
    <name type="scientific">Arundo donax</name>
    <name type="common">Giant reed</name>
    <name type="synonym">Donax arundinaceus</name>
    <dbReference type="NCBI Taxonomy" id="35708"/>
    <lineage>
        <taxon>Eukaryota</taxon>
        <taxon>Viridiplantae</taxon>
        <taxon>Streptophyta</taxon>
        <taxon>Embryophyta</taxon>
        <taxon>Tracheophyta</taxon>
        <taxon>Spermatophyta</taxon>
        <taxon>Magnoliopsida</taxon>
        <taxon>Liliopsida</taxon>
        <taxon>Poales</taxon>
        <taxon>Poaceae</taxon>
        <taxon>PACMAD clade</taxon>
        <taxon>Arundinoideae</taxon>
        <taxon>Arundineae</taxon>
        <taxon>Arundo</taxon>
    </lineage>
</organism>
<evidence type="ECO:0000256" key="1">
    <source>
        <dbReference type="SAM" id="MobiDB-lite"/>
    </source>
</evidence>
<proteinExistence type="predicted"/>
<protein>
    <submittedName>
        <fullName evidence="2">Uncharacterized protein</fullName>
    </submittedName>
</protein>
<reference evidence="2" key="2">
    <citation type="journal article" date="2015" name="Data Brief">
        <title>Shoot transcriptome of the giant reed, Arundo donax.</title>
        <authorList>
            <person name="Barrero R.A."/>
            <person name="Guerrero F.D."/>
            <person name="Moolhuijzen P."/>
            <person name="Goolsby J.A."/>
            <person name="Tidwell J."/>
            <person name="Bellgard S.E."/>
            <person name="Bellgard M.I."/>
        </authorList>
    </citation>
    <scope>NUCLEOTIDE SEQUENCE</scope>
    <source>
        <tissue evidence="2">Shoot tissue taken approximately 20 cm above the soil surface</tissue>
    </source>
</reference>
<dbReference type="AlphaFoldDB" id="A0A0A8YY02"/>
<evidence type="ECO:0000313" key="2">
    <source>
        <dbReference type="EMBL" id="JAD32014.1"/>
    </source>
</evidence>